<evidence type="ECO:0000313" key="2">
    <source>
        <dbReference type="Proteomes" id="UP000075901"/>
    </source>
</evidence>
<keyword evidence="2" id="KW-1185">Reference proteome</keyword>
<protein>
    <submittedName>
        <fullName evidence="1">Uncharacterized protein</fullName>
    </submittedName>
</protein>
<reference evidence="2" key="1">
    <citation type="submission" date="2013-09" db="EMBL/GenBank/DDBJ databases">
        <title>The Genome Sequence of Anopheles maculatus species B.</title>
        <authorList>
            <consortium name="The Broad Institute Genomics Platform"/>
            <person name="Neafsey D.E."/>
            <person name="Besansky N."/>
            <person name="Howell P."/>
            <person name="Walton C."/>
            <person name="Young S.K."/>
            <person name="Zeng Q."/>
            <person name="Gargeya S."/>
            <person name="Fitzgerald M."/>
            <person name="Haas B."/>
            <person name="Abouelleil A."/>
            <person name="Allen A.W."/>
            <person name="Alvarado L."/>
            <person name="Arachchi H.M."/>
            <person name="Berlin A.M."/>
            <person name="Chapman S.B."/>
            <person name="Gainer-Dewar J."/>
            <person name="Goldberg J."/>
            <person name="Griggs A."/>
            <person name="Gujja S."/>
            <person name="Hansen M."/>
            <person name="Howarth C."/>
            <person name="Imamovic A."/>
            <person name="Ireland A."/>
            <person name="Larimer J."/>
            <person name="McCowan C."/>
            <person name="Murphy C."/>
            <person name="Pearson M."/>
            <person name="Poon T.W."/>
            <person name="Priest M."/>
            <person name="Roberts A."/>
            <person name="Saif S."/>
            <person name="Shea T."/>
            <person name="Sisk P."/>
            <person name="Sykes S."/>
            <person name="Wortman J."/>
            <person name="Nusbaum C."/>
            <person name="Birren B."/>
        </authorList>
    </citation>
    <scope>NUCLEOTIDE SEQUENCE [LARGE SCALE GENOMIC DNA]</scope>
    <source>
        <strain evidence="2">maculatus3</strain>
    </source>
</reference>
<dbReference type="AlphaFoldDB" id="A0A182SQI3"/>
<name>A0A182SQI3_9DIPT</name>
<sequence>MRVQRSTLPAFQPVVVLYRRCNGGTRTRSSTIPPSYCRTSESKTRSSCIDLNGNI</sequence>
<dbReference type="VEuPathDB" id="VectorBase:AMAM011386"/>
<accession>A0A182SQI3</accession>
<reference evidence="1" key="2">
    <citation type="submission" date="2020-05" db="UniProtKB">
        <authorList>
            <consortium name="EnsemblMetazoa"/>
        </authorList>
    </citation>
    <scope>IDENTIFICATION</scope>
    <source>
        <strain evidence="1">maculatus3</strain>
    </source>
</reference>
<dbReference type="Proteomes" id="UP000075901">
    <property type="component" value="Unassembled WGS sequence"/>
</dbReference>
<proteinExistence type="predicted"/>
<dbReference type="EnsemblMetazoa" id="AMAM011386-RA">
    <property type="protein sequence ID" value="AMAM011386-PA"/>
    <property type="gene ID" value="AMAM011386"/>
</dbReference>
<evidence type="ECO:0000313" key="1">
    <source>
        <dbReference type="EnsemblMetazoa" id="AMAM011386-PA"/>
    </source>
</evidence>
<organism evidence="1 2">
    <name type="scientific">Anopheles maculatus</name>
    <dbReference type="NCBI Taxonomy" id="74869"/>
    <lineage>
        <taxon>Eukaryota</taxon>
        <taxon>Metazoa</taxon>
        <taxon>Ecdysozoa</taxon>
        <taxon>Arthropoda</taxon>
        <taxon>Hexapoda</taxon>
        <taxon>Insecta</taxon>
        <taxon>Pterygota</taxon>
        <taxon>Neoptera</taxon>
        <taxon>Endopterygota</taxon>
        <taxon>Diptera</taxon>
        <taxon>Nematocera</taxon>
        <taxon>Culicoidea</taxon>
        <taxon>Culicidae</taxon>
        <taxon>Anophelinae</taxon>
        <taxon>Anopheles</taxon>
        <taxon>Anopheles maculatus group</taxon>
    </lineage>
</organism>